<accession>A0A382BBS4</accession>
<dbReference type="SUPFAM" id="SSF55190">
    <property type="entry name" value="Arginyl-tRNA synthetase (ArgRS), N-terminal 'additional' domain"/>
    <property type="match status" value="1"/>
</dbReference>
<dbReference type="InterPro" id="IPR009080">
    <property type="entry name" value="tRNAsynth_Ia_anticodon-bd"/>
</dbReference>
<evidence type="ECO:0000256" key="7">
    <source>
        <dbReference type="ARBA" id="ARBA00022741"/>
    </source>
</evidence>
<evidence type="ECO:0000256" key="6">
    <source>
        <dbReference type="ARBA" id="ARBA00022598"/>
    </source>
</evidence>
<dbReference type="Pfam" id="PF03485">
    <property type="entry name" value="Arg_tRNA_synt_N"/>
    <property type="match status" value="1"/>
</dbReference>
<dbReference type="CDD" id="cd00671">
    <property type="entry name" value="ArgRS_core"/>
    <property type="match status" value="1"/>
</dbReference>
<keyword evidence="6" id="KW-0436">Ligase</keyword>
<dbReference type="InterPro" id="IPR008909">
    <property type="entry name" value="DALR_anticod-bd"/>
</dbReference>
<dbReference type="CDD" id="cd07956">
    <property type="entry name" value="Anticodon_Ia_Arg"/>
    <property type="match status" value="1"/>
</dbReference>
<sequence length="529" mass="59486">LMGLAKRDQLNPRELAAQVVEQLDVADCCEPVEIAGPGFLNFRLKTEALSAALISAANGEHLFCRATTEPRTIVIDYSSPNVAKPMHVGHIRSTILGYTLARTFRLLGHRVVTDNHIGDWGTQFGKLLVGWKEHLDRDALSQDALVEMERLYKLVNSASDKDGSVLTRARGELVKLQNGDTENLAIWHEMIDLSRHQFDEIYGRLGVEFDETLGESFYNARLKGVVDELIAQDIAEESDGAQVVFFNDHKSLKKHPAIVRKSDGAANYTTTDLATLEHRQDSWQPSEVIYVTDGRQQLHFQQLFELYNRWKPDHGMKLKHVWFGAILGEDGKPFKTRSGEIVRLSGLLDEAEQRAFDAVSEKNPDLPEEERHNIARVVGIGAIKYADLSGNRQSDYEFSWDNMLALVGNTAPYLLYAVTRIRSIFRKLGDESLTQPGSFALGQAEELTLAKHLLRFGLVLEQVIDECRPNYLCNYVYELAGYFASFYENCPVLQAEGDIRAQRLALCNLTGQVLKTGLETLGLETTERM</sequence>
<evidence type="ECO:0000313" key="13">
    <source>
        <dbReference type="EMBL" id="SVB10742.1"/>
    </source>
</evidence>
<dbReference type="PANTHER" id="PTHR11956">
    <property type="entry name" value="ARGINYL-TRNA SYNTHETASE"/>
    <property type="match status" value="1"/>
</dbReference>
<dbReference type="InterPro" id="IPR005148">
    <property type="entry name" value="Arg-tRNA-synth_N"/>
</dbReference>
<keyword evidence="8" id="KW-0067">ATP-binding</keyword>
<keyword evidence="10" id="KW-0030">Aminoacyl-tRNA synthetase</keyword>
<dbReference type="EMBL" id="UINC01028908">
    <property type="protein sequence ID" value="SVB10742.1"/>
    <property type="molecule type" value="Genomic_DNA"/>
</dbReference>
<feature type="non-terminal residue" evidence="13">
    <location>
        <position position="1"/>
    </location>
</feature>
<dbReference type="InterPro" id="IPR036695">
    <property type="entry name" value="Arg-tRNA-synth_N_sf"/>
</dbReference>
<dbReference type="PRINTS" id="PR01038">
    <property type="entry name" value="TRNASYNTHARG"/>
</dbReference>
<dbReference type="NCBIfam" id="TIGR00456">
    <property type="entry name" value="argS"/>
    <property type="match status" value="1"/>
</dbReference>
<dbReference type="FunFam" id="3.40.50.620:FF:000116">
    <property type="entry name" value="Arginine--tRNA ligase"/>
    <property type="match status" value="1"/>
</dbReference>
<comment type="similarity">
    <text evidence="2">Belongs to the class-I aminoacyl-tRNA synthetase family.</text>
</comment>
<dbReference type="Gene3D" id="3.40.50.620">
    <property type="entry name" value="HUPs"/>
    <property type="match status" value="1"/>
</dbReference>
<keyword evidence="9" id="KW-0648">Protein biosynthesis</keyword>
<comment type="catalytic activity">
    <reaction evidence="11">
        <text>tRNA(Arg) + L-arginine + ATP = L-arginyl-tRNA(Arg) + AMP + diphosphate</text>
        <dbReference type="Rhea" id="RHEA:20301"/>
        <dbReference type="Rhea" id="RHEA-COMP:9658"/>
        <dbReference type="Rhea" id="RHEA-COMP:9673"/>
        <dbReference type="ChEBI" id="CHEBI:30616"/>
        <dbReference type="ChEBI" id="CHEBI:32682"/>
        <dbReference type="ChEBI" id="CHEBI:33019"/>
        <dbReference type="ChEBI" id="CHEBI:78442"/>
        <dbReference type="ChEBI" id="CHEBI:78513"/>
        <dbReference type="ChEBI" id="CHEBI:456215"/>
        <dbReference type="EC" id="6.1.1.19"/>
    </reaction>
</comment>
<name>A0A382BBS4_9ZZZZ</name>
<dbReference type="InterPro" id="IPR001278">
    <property type="entry name" value="Arg-tRNA-ligase"/>
</dbReference>
<dbReference type="GO" id="GO:0004814">
    <property type="term" value="F:arginine-tRNA ligase activity"/>
    <property type="evidence" value="ECO:0007669"/>
    <property type="project" value="UniProtKB-EC"/>
</dbReference>
<dbReference type="GO" id="GO:0005524">
    <property type="term" value="F:ATP binding"/>
    <property type="evidence" value="ECO:0007669"/>
    <property type="project" value="UniProtKB-KW"/>
</dbReference>
<comment type="subunit">
    <text evidence="3">Monomer.</text>
</comment>
<dbReference type="Gene3D" id="1.10.730.10">
    <property type="entry name" value="Isoleucyl-tRNA Synthetase, Domain 1"/>
    <property type="match status" value="1"/>
</dbReference>
<dbReference type="EC" id="6.1.1.19" evidence="4"/>
<dbReference type="Gene3D" id="3.30.1360.70">
    <property type="entry name" value="Arginyl tRNA synthetase N-terminal domain"/>
    <property type="match status" value="1"/>
</dbReference>
<dbReference type="HAMAP" id="MF_00123">
    <property type="entry name" value="Arg_tRNA_synth"/>
    <property type="match status" value="1"/>
</dbReference>
<dbReference type="GO" id="GO:0006420">
    <property type="term" value="P:arginyl-tRNA aminoacylation"/>
    <property type="evidence" value="ECO:0007669"/>
    <property type="project" value="InterPro"/>
</dbReference>
<dbReference type="InterPro" id="IPR035684">
    <property type="entry name" value="ArgRS_core"/>
</dbReference>
<evidence type="ECO:0000256" key="8">
    <source>
        <dbReference type="ARBA" id="ARBA00022840"/>
    </source>
</evidence>
<dbReference type="InterPro" id="IPR014729">
    <property type="entry name" value="Rossmann-like_a/b/a_fold"/>
</dbReference>
<dbReference type="SUPFAM" id="SSF52374">
    <property type="entry name" value="Nucleotidylyl transferase"/>
    <property type="match status" value="1"/>
</dbReference>
<protein>
    <recommendedName>
        <fullName evidence="4">arginine--tRNA ligase</fullName>
        <ecNumber evidence="4">6.1.1.19</ecNumber>
    </recommendedName>
</protein>
<proteinExistence type="inferred from homology"/>
<gene>
    <name evidence="13" type="ORF">METZ01_LOCUS163596</name>
</gene>
<dbReference type="InterPro" id="IPR001412">
    <property type="entry name" value="aa-tRNA-synth_I_CS"/>
</dbReference>
<evidence type="ECO:0000256" key="1">
    <source>
        <dbReference type="ARBA" id="ARBA00004496"/>
    </source>
</evidence>
<reference evidence="13" key="1">
    <citation type="submission" date="2018-05" db="EMBL/GenBank/DDBJ databases">
        <authorList>
            <person name="Lanie J.A."/>
            <person name="Ng W.-L."/>
            <person name="Kazmierczak K.M."/>
            <person name="Andrzejewski T.M."/>
            <person name="Davidsen T.M."/>
            <person name="Wayne K.J."/>
            <person name="Tettelin H."/>
            <person name="Glass J.I."/>
            <person name="Rusch D."/>
            <person name="Podicherti R."/>
            <person name="Tsui H.-C.T."/>
            <person name="Winkler M.E."/>
        </authorList>
    </citation>
    <scope>NUCLEOTIDE SEQUENCE</scope>
</reference>
<dbReference type="PROSITE" id="PS00178">
    <property type="entry name" value="AA_TRNA_LIGASE_I"/>
    <property type="match status" value="1"/>
</dbReference>
<evidence type="ECO:0000259" key="12">
    <source>
        <dbReference type="SMART" id="SM00836"/>
    </source>
</evidence>
<dbReference type="GO" id="GO:0005737">
    <property type="term" value="C:cytoplasm"/>
    <property type="evidence" value="ECO:0007669"/>
    <property type="project" value="UniProtKB-SubCell"/>
</dbReference>
<evidence type="ECO:0000256" key="2">
    <source>
        <dbReference type="ARBA" id="ARBA00005594"/>
    </source>
</evidence>
<evidence type="ECO:0000256" key="4">
    <source>
        <dbReference type="ARBA" id="ARBA00012837"/>
    </source>
</evidence>
<dbReference type="SUPFAM" id="SSF47323">
    <property type="entry name" value="Anticodon-binding domain of a subclass of class I aminoacyl-tRNA synthetases"/>
    <property type="match status" value="1"/>
</dbReference>
<evidence type="ECO:0000256" key="9">
    <source>
        <dbReference type="ARBA" id="ARBA00022917"/>
    </source>
</evidence>
<keyword evidence="7" id="KW-0547">Nucleotide-binding</keyword>
<comment type="subcellular location">
    <subcellularLocation>
        <location evidence="1">Cytoplasm</location>
    </subcellularLocation>
</comment>
<dbReference type="FunFam" id="1.10.730.10:FF:000006">
    <property type="entry name" value="Arginyl-tRNA synthetase 2, mitochondrial"/>
    <property type="match status" value="1"/>
</dbReference>
<dbReference type="SMART" id="SM00836">
    <property type="entry name" value="DALR_1"/>
    <property type="match status" value="1"/>
</dbReference>
<dbReference type="Pfam" id="PF00750">
    <property type="entry name" value="tRNA-synt_1d"/>
    <property type="match status" value="1"/>
</dbReference>
<dbReference type="AlphaFoldDB" id="A0A382BBS4"/>
<evidence type="ECO:0000256" key="5">
    <source>
        <dbReference type="ARBA" id="ARBA00022490"/>
    </source>
</evidence>
<keyword evidence="5" id="KW-0963">Cytoplasm</keyword>
<organism evidence="13">
    <name type="scientific">marine metagenome</name>
    <dbReference type="NCBI Taxonomy" id="408172"/>
    <lineage>
        <taxon>unclassified sequences</taxon>
        <taxon>metagenomes</taxon>
        <taxon>ecological metagenomes</taxon>
    </lineage>
</organism>
<evidence type="ECO:0000256" key="3">
    <source>
        <dbReference type="ARBA" id="ARBA00011245"/>
    </source>
</evidence>
<evidence type="ECO:0000256" key="10">
    <source>
        <dbReference type="ARBA" id="ARBA00023146"/>
    </source>
</evidence>
<dbReference type="PANTHER" id="PTHR11956:SF5">
    <property type="entry name" value="ARGININE--TRNA LIGASE, CYTOPLASMIC"/>
    <property type="match status" value="1"/>
</dbReference>
<feature type="domain" description="DALR anticodon binding" evidence="12">
    <location>
        <begin position="414"/>
        <end position="529"/>
    </location>
</feature>
<evidence type="ECO:0000256" key="11">
    <source>
        <dbReference type="ARBA" id="ARBA00049339"/>
    </source>
</evidence>
<dbReference type="Pfam" id="PF05746">
    <property type="entry name" value="DALR_1"/>
    <property type="match status" value="1"/>
</dbReference>